<dbReference type="GO" id="GO:0016477">
    <property type="term" value="P:cell migration"/>
    <property type="evidence" value="ECO:0007669"/>
    <property type="project" value="TreeGrafter"/>
</dbReference>
<accession>A0A6P7XBR2</accession>
<keyword evidence="4" id="KW-0812">Transmembrane</keyword>
<dbReference type="GO" id="GO:0007179">
    <property type="term" value="P:transforming growth factor beta receptor signaling pathway"/>
    <property type="evidence" value="ECO:0007669"/>
    <property type="project" value="TreeGrafter"/>
</dbReference>
<dbReference type="Gene3D" id="2.60.40.4100">
    <property type="entry name" value="Zona pellucida, ZP-C domain"/>
    <property type="match status" value="1"/>
</dbReference>
<name>A0A6P7XBR2_9AMPH</name>
<dbReference type="GeneID" id="115466115"/>
<feature type="transmembrane region" description="Helical" evidence="4">
    <location>
        <begin position="433"/>
        <end position="455"/>
    </location>
</feature>
<evidence type="ECO:0000256" key="4">
    <source>
        <dbReference type="SAM" id="Phobius"/>
    </source>
</evidence>
<dbReference type="Pfam" id="PF00100">
    <property type="entry name" value="Zona_pellucida"/>
    <property type="match status" value="1"/>
</dbReference>
<keyword evidence="1 5" id="KW-0732">Signal</keyword>
<dbReference type="InterPro" id="IPR055356">
    <property type="entry name" value="ZP-N"/>
</dbReference>
<dbReference type="GO" id="GO:0005114">
    <property type="term" value="F:type II transforming growth factor beta receptor binding"/>
    <property type="evidence" value="ECO:0007669"/>
    <property type="project" value="TreeGrafter"/>
</dbReference>
<organism evidence="7 8">
    <name type="scientific">Microcaecilia unicolor</name>
    <dbReference type="NCBI Taxonomy" id="1415580"/>
    <lineage>
        <taxon>Eukaryota</taxon>
        <taxon>Metazoa</taxon>
        <taxon>Chordata</taxon>
        <taxon>Craniata</taxon>
        <taxon>Vertebrata</taxon>
        <taxon>Euteleostomi</taxon>
        <taxon>Amphibia</taxon>
        <taxon>Gymnophiona</taxon>
        <taxon>Siphonopidae</taxon>
        <taxon>Microcaecilia</taxon>
    </lineage>
</organism>
<keyword evidence="2" id="KW-1015">Disulfide bond</keyword>
<proteinExistence type="predicted"/>
<evidence type="ECO:0000313" key="7">
    <source>
        <dbReference type="Proteomes" id="UP000515156"/>
    </source>
</evidence>
<dbReference type="CTD" id="100507588"/>
<dbReference type="GO" id="GO:0001837">
    <property type="term" value="P:epithelial to mesenchymal transition"/>
    <property type="evidence" value="ECO:0007669"/>
    <property type="project" value="TreeGrafter"/>
</dbReference>
<dbReference type="GO" id="GO:0050431">
    <property type="term" value="F:transforming growth factor beta binding"/>
    <property type="evidence" value="ECO:0007669"/>
    <property type="project" value="TreeGrafter"/>
</dbReference>
<dbReference type="PROSITE" id="PS51034">
    <property type="entry name" value="ZP_2"/>
    <property type="match status" value="1"/>
</dbReference>
<sequence length="499" mass="54101">MLVTVYPVFLFLTLSAASETTDLKKTPDFLQSFLRQLSPTLHWLKRIAKPQLIAQDNVTRWLEEGWSESHGLLTGTGSWEEPAGGSSPEKVISVSCLEKKMLVQVQKDVLMPLGYSAALVTLQDPRCQAESNSSHFLLESPLTSCGTLVGMDADLAPGAVLYRNAVLLRRDPGLPASSNGSEKSLATGQEAEKILQRIEFTCAYVAPLNPKGTSPPPSRVLLRLEAYTSDSFLQQCGPCTVPINSRVFVEAVLQQSSPQVSFSIQLCRVSPSSDPAVESDFVVVRDTCPADPSVTFYRTQPAEDPRVQEVQRFAFRLRPAYNESIQFLHCQLALCFKEGLGSLKRTWDAPKCLPQDSVCTGSTGGIEPTNGSFLRIVSKPMIVTMGGAMEFLAHVQDSSPVTGKKTQLVHEAVKLDLDLAHTDSQHGVDMGDVVGIAVSAFTIGVFLIGGLWFIYSQTDPGKALFLTVLPSLTAEKPLKNSSDKGSPKNEILGGTLNSL</sequence>
<dbReference type="Pfam" id="PF23344">
    <property type="entry name" value="ZP-N"/>
    <property type="match status" value="1"/>
</dbReference>
<evidence type="ECO:0000313" key="8">
    <source>
        <dbReference type="RefSeq" id="XP_030053017.1"/>
    </source>
</evidence>
<dbReference type="InterPro" id="IPR055355">
    <property type="entry name" value="ZP-C"/>
</dbReference>
<dbReference type="GO" id="GO:0017015">
    <property type="term" value="P:regulation of transforming growth factor beta receptor signaling pathway"/>
    <property type="evidence" value="ECO:0007669"/>
    <property type="project" value="TreeGrafter"/>
</dbReference>
<dbReference type="InParanoid" id="A0A6P7XBR2"/>
<evidence type="ECO:0000256" key="3">
    <source>
        <dbReference type="SAM" id="MobiDB-lite"/>
    </source>
</evidence>
<dbReference type="AlphaFoldDB" id="A0A6P7XBR2"/>
<reference evidence="8" key="1">
    <citation type="submission" date="2025-08" db="UniProtKB">
        <authorList>
            <consortium name="RefSeq"/>
        </authorList>
    </citation>
    <scope>IDENTIFICATION</scope>
</reference>
<dbReference type="RefSeq" id="XP_030053017.1">
    <property type="nucleotide sequence ID" value="XM_030197157.1"/>
</dbReference>
<dbReference type="PANTHER" id="PTHR14002">
    <property type="entry name" value="ENDOGLIN/TGF-BETA RECEPTOR TYPE III"/>
    <property type="match status" value="1"/>
</dbReference>
<gene>
    <name evidence="8" type="primary">TGFBR3L</name>
</gene>
<evidence type="ECO:0000259" key="6">
    <source>
        <dbReference type="PROSITE" id="PS51034"/>
    </source>
</evidence>
<keyword evidence="4" id="KW-1133">Transmembrane helix</keyword>
<dbReference type="SMART" id="SM00241">
    <property type="entry name" value="ZP"/>
    <property type="match status" value="1"/>
</dbReference>
<feature type="compositionally biased region" description="Basic and acidic residues" evidence="3">
    <location>
        <begin position="477"/>
        <end position="487"/>
    </location>
</feature>
<evidence type="ECO:0000256" key="5">
    <source>
        <dbReference type="SAM" id="SignalP"/>
    </source>
</evidence>
<dbReference type="GO" id="GO:0005539">
    <property type="term" value="F:glycosaminoglycan binding"/>
    <property type="evidence" value="ECO:0007669"/>
    <property type="project" value="TreeGrafter"/>
</dbReference>
<feature type="chain" id="PRO_5027902107" evidence="5">
    <location>
        <begin position="19"/>
        <end position="499"/>
    </location>
</feature>
<dbReference type="InterPro" id="IPR001507">
    <property type="entry name" value="ZP_dom"/>
</dbReference>
<feature type="region of interest" description="Disordered" evidence="3">
    <location>
        <begin position="477"/>
        <end position="499"/>
    </location>
</feature>
<dbReference type="GO" id="GO:0005024">
    <property type="term" value="F:transforming growth factor beta receptor activity"/>
    <property type="evidence" value="ECO:0007669"/>
    <property type="project" value="TreeGrafter"/>
</dbReference>
<dbReference type="InterPro" id="IPR042235">
    <property type="entry name" value="ZP-C_dom"/>
</dbReference>
<dbReference type="KEGG" id="muo:115466115"/>
<feature type="signal peptide" evidence="5">
    <location>
        <begin position="1"/>
        <end position="18"/>
    </location>
</feature>
<protein>
    <submittedName>
        <fullName evidence="8">Transforming growth factor-beta receptor type 3-like protein</fullName>
    </submittedName>
</protein>
<evidence type="ECO:0000256" key="1">
    <source>
        <dbReference type="ARBA" id="ARBA00022729"/>
    </source>
</evidence>
<evidence type="ECO:0000256" key="2">
    <source>
        <dbReference type="ARBA" id="ARBA00023157"/>
    </source>
</evidence>
<dbReference type="Gene3D" id="2.60.40.3210">
    <property type="entry name" value="Zona pellucida, ZP-N domain"/>
    <property type="match status" value="1"/>
</dbReference>
<feature type="domain" description="ZP" evidence="6">
    <location>
        <begin position="95"/>
        <end position="359"/>
    </location>
</feature>
<keyword evidence="7" id="KW-1185">Reference proteome</keyword>
<keyword evidence="4" id="KW-0472">Membrane</keyword>
<dbReference type="Proteomes" id="UP000515156">
    <property type="component" value="Chromosome 3"/>
</dbReference>
<dbReference type="PANTHER" id="PTHR14002:SF9">
    <property type="entry name" value="TRANSFORMING GROWTH FACTOR-BETA RECEPTOR TYPE 3-LIKE PROTEIN"/>
    <property type="match status" value="1"/>
</dbReference>
<dbReference type="OrthoDB" id="8963415at2759"/>